<dbReference type="GO" id="GO:0015036">
    <property type="term" value="F:disulfide oxidoreductase activity"/>
    <property type="evidence" value="ECO:0007669"/>
    <property type="project" value="UniProtKB-ARBA"/>
</dbReference>
<dbReference type="Proteomes" id="UP000606935">
    <property type="component" value="Unassembled WGS sequence"/>
</dbReference>
<dbReference type="RefSeq" id="WP_229702262.1">
    <property type="nucleotide sequence ID" value="NZ_BMLS01000006.1"/>
</dbReference>
<reference evidence="6" key="2">
    <citation type="submission" date="2020-09" db="EMBL/GenBank/DDBJ databases">
        <authorList>
            <person name="Sun Q."/>
            <person name="Zhou Y."/>
        </authorList>
    </citation>
    <scope>NUCLEOTIDE SEQUENCE</scope>
    <source>
        <strain evidence="6">CGMCC 1.7086</strain>
    </source>
</reference>
<evidence type="ECO:0000256" key="4">
    <source>
        <dbReference type="ARBA" id="ARBA00023284"/>
    </source>
</evidence>
<sequence length="162" mass="18130">MPQKALILTVALIAMLAGTSSYYWFKADFHTLQGDKHHWRDLRGQYVVVNYFAEWCAPCLRELPELNRFNQMIAGDAVKLFGVSFDALSSDALAQLADKYEIDFELILTEPAPGLPLERPQSLPATFIIGPDGKLIKQLMGEQHADDLLALINALQQREAAN</sequence>
<evidence type="ECO:0000256" key="2">
    <source>
        <dbReference type="ARBA" id="ARBA00022748"/>
    </source>
</evidence>
<organism evidence="6 7">
    <name type="scientific">Bowmanella pacifica</name>
    <dbReference type="NCBI Taxonomy" id="502051"/>
    <lineage>
        <taxon>Bacteria</taxon>
        <taxon>Pseudomonadati</taxon>
        <taxon>Pseudomonadota</taxon>
        <taxon>Gammaproteobacteria</taxon>
        <taxon>Alteromonadales</taxon>
        <taxon>Alteromonadaceae</taxon>
        <taxon>Bowmanella</taxon>
    </lineage>
</organism>
<reference evidence="6" key="1">
    <citation type="journal article" date="2014" name="Int. J. Syst. Evol. Microbiol.">
        <title>Complete genome sequence of Corynebacterium casei LMG S-19264T (=DSM 44701T), isolated from a smear-ripened cheese.</title>
        <authorList>
            <consortium name="US DOE Joint Genome Institute (JGI-PGF)"/>
            <person name="Walter F."/>
            <person name="Albersmeier A."/>
            <person name="Kalinowski J."/>
            <person name="Ruckert C."/>
        </authorList>
    </citation>
    <scope>NUCLEOTIDE SEQUENCE</scope>
    <source>
        <strain evidence="6">CGMCC 1.7086</strain>
    </source>
</reference>
<dbReference type="PROSITE" id="PS00194">
    <property type="entry name" value="THIOREDOXIN_1"/>
    <property type="match status" value="1"/>
</dbReference>
<dbReference type="Gene3D" id="3.40.30.10">
    <property type="entry name" value="Glutaredoxin"/>
    <property type="match status" value="1"/>
</dbReference>
<gene>
    <name evidence="6" type="ORF">GCM10010982_33030</name>
</gene>
<accession>A0A918DL26</accession>
<protein>
    <submittedName>
        <fullName evidence="6">Thioredoxin</fullName>
    </submittedName>
</protein>
<comment type="caution">
    <text evidence="6">The sequence shown here is derived from an EMBL/GenBank/DDBJ whole genome shotgun (WGS) entry which is preliminary data.</text>
</comment>
<dbReference type="CDD" id="cd02966">
    <property type="entry name" value="TlpA_like_family"/>
    <property type="match status" value="1"/>
</dbReference>
<keyword evidence="3" id="KW-1015">Disulfide bond</keyword>
<evidence type="ECO:0000256" key="1">
    <source>
        <dbReference type="ARBA" id="ARBA00004196"/>
    </source>
</evidence>
<dbReference type="PANTHER" id="PTHR42852">
    <property type="entry name" value="THIOL:DISULFIDE INTERCHANGE PROTEIN DSBE"/>
    <property type="match status" value="1"/>
</dbReference>
<dbReference type="EMBL" id="BMLS01000006">
    <property type="protein sequence ID" value="GGO73155.1"/>
    <property type="molecule type" value="Genomic_DNA"/>
</dbReference>
<evidence type="ECO:0000256" key="3">
    <source>
        <dbReference type="ARBA" id="ARBA00023157"/>
    </source>
</evidence>
<comment type="subcellular location">
    <subcellularLocation>
        <location evidence="1">Cell envelope</location>
    </subcellularLocation>
</comment>
<keyword evidence="4" id="KW-0676">Redox-active center</keyword>
<evidence type="ECO:0000313" key="7">
    <source>
        <dbReference type="Proteomes" id="UP000606935"/>
    </source>
</evidence>
<dbReference type="InterPro" id="IPR017937">
    <property type="entry name" value="Thioredoxin_CS"/>
</dbReference>
<evidence type="ECO:0000313" key="6">
    <source>
        <dbReference type="EMBL" id="GGO73155.1"/>
    </source>
</evidence>
<proteinExistence type="predicted"/>
<keyword evidence="2" id="KW-0201">Cytochrome c-type biogenesis</keyword>
<dbReference type="GO" id="GO:0017004">
    <property type="term" value="P:cytochrome complex assembly"/>
    <property type="evidence" value="ECO:0007669"/>
    <property type="project" value="UniProtKB-KW"/>
</dbReference>
<dbReference type="GO" id="GO:0016209">
    <property type="term" value="F:antioxidant activity"/>
    <property type="evidence" value="ECO:0007669"/>
    <property type="project" value="InterPro"/>
</dbReference>
<dbReference type="GO" id="GO:0030313">
    <property type="term" value="C:cell envelope"/>
    <property type="evidence" value="ECO:0007669"/>
    <property type="project" value="UniProtKB-SubCell"/>
</dbReference>
<dbReference type="InterPro" id="IPR013766">
    <property type="entry name" value="Thioredoxin_domain"/>
</dbReference>
<dbReference type="PROSITE" id="PS51352">
    <property type="entry name" value="THIOREDOXIN_2"/>
    <property type="match status" value="1"/>
</dbReference>
<name>A0A918DL26_9ALTE</name>
<dbReference type="AlphaFoldDB" id="A0A918DL26"/>
<dbReference type="Pfam" id="PF00578">
    <property type="entry name" value="AhpC-TSA"/>
    <property type="match status" value="1"/>
</dbReference>
<dbReference type="SUPFAM" id="SSF52833">
    <property type="entry name" value="Thioredoxin-like"/>
    <property type="match status" value="1"/>
</dbReference>
<dbReference type="InterPro" id="IPR036249">
    <property type="entry name" value="Thioredoxin-like_sf"/>
</dbReference>
<evidence type="ECO:0000259" key="5">
    <source>
        <dbReference type="PROSITE" id="PS51352"/>
    </source>
</evidence>
<dbReference type="PANTHER" id="PTHR42852:SF6">
    <property type="entry name" value="THIOL:DISULFIDE INTERCHANGE PROTEIN DSBE"/>
    <property type="match status" value="1"/>
</dbReference>
<keyword evidence="7" id="KW-1185">Reference proteome</keyword>
<feature type="domain" description="Thioredoxin" evidence="5">
    <location>
        <begin position="1"/>
        <end position="157"/>
    </location>
</feature>
<dbReference type="InterPro" id="IPR050553">
    <property type="entry name" value="Thioredoxin_ResA/DsbE_sf"/>
</dbReference>
<dbReference type="InterPro" id="IPR000866">
    <property type="entry name" value="AhpC/TSA"/>
</dbReference>